<dbReference type="EMBL" id="JACHIP010000025">
    <property type="protein sequence ID" value="MBB5061018.1"/>
    <property type="molecule type" value="Genomic_DNA"/>
</dbReference>
<dbReference type="Proteomes" id="UP000540989">
    <property type="component" value="Unassembled WGS sequence"/>
</dbReference>
<keyword evidence="3" id="KW-1185">Reference proteome</keyword>
<evidence type="ECO:0000313" key="3">
    <source>
        <dbReference type="Proteomes" id="UP000540989"/>
    </source>
</evidence>
<feature type="transmembrane region" description="Helical" evidence="1">
    <location>
        <begin position="33"/>
        <end position="55"/>
    </location>
</feature>
<dbReference type="InterPro" id="IPR025695">
    <property type="entry name" value="DoxX-like"/>
</dbReference>
<gene>
    <name evidence="2" type="ORF">HDF16_005754</name>
</gene>
<feature type="transmembrane region" description="Helical" evidence="1">
    <location>
        <begin position="62"/>
        <end position="81"/>
    </location>
</feature>
<feature type="transmembrane region" description="Helical" evidence="1">
    <location>
        <begin position="93"/>
        <end position="116"/>
    </location>
</feature>
<evidence type="ECO:0000256" key="1">
    <source>
        <dbReference type="SAM" id="Phobius"/>
    </source>
</evidence>
<evidence type="ECO:0000313" key="2">
    <source>
        <dbReference type="EMBL" id="MBB5061018.1"/>
    </source>
</evidence>
<organism evidence="2 3">
    <name type="scientific">Granulicella aggregans</name>
    <dbReference type="NCBI Taxonomy" id="474949"/>
    <lineage>
        <taxon>Bacteria</taxon>
        <taxon>Pseudomonadati</taxon>
        <taxon>Acidobacteriota</taxon>
        <taxon>Terriglobia</taxon>
        <taxon>Terriglobales</taxon>
        <taxon>Acidobacteriaceae</taxon>
        <taxon>Granulicella</taxon>
    </lineage>
</organism>
<dbReference type="Pfam" id="PF13781">
    <property type="entry name" value="DoxX_3"/>
    <property type="match status" value="1"/>
</dbReference>
<sequence>MARISLAAIWFWHGLVPKLLFHHVDEQAMLVQAGLSIRLLPSLGVLEIVFALIILGSWRWRYIFPINILIMVLATFAVAHYSPEYIRAAFNPVTLNLSVISLSLAGWLSSPMLALASRCGRKPAKEQP</sequence>
<dbReference type="AlphaFoldDB" id="A0A7W7ZJS4"/>
<protein>
    <submittedName>
        <fullName evidence="2">Putative membrane protein YphA (DoxX/SURF4 family)</fullName>
    </submittedName>
</protein>
<reference evidence="2 3" key="1">
    <citation type="submission" date="2020-08" db="EMBL/GenBank/DDBJ databases">
        <title>Genomic Encyclopedia of Type Strains, Phase IV (KMG-V): Genome sequencing to study the core and pangenomes of soil and plant-associated prokaryotes.</title>
        <authorList>
            <person name="Whitman W."/>
        </authorList>
    </citation>
    <scope>NUCLEOTIDE SEQUENCE [LARGE SCALE GENOMIC DNA]</scope>
    <source>
        <strain evidence="2 3">M8UP14</strain>
    </source>
</reference>
<accession>A0A7W7ZJS4</accession>
<keyword evidence="1" id="KW-1133">Transmembrane helix</keyword>
<keyword evidence="1" id="KW-0472">Membrane</keyword>
<dbReference type="RefSeq" id="WP_221313290.1">
    <property type="nucleotide sequence ID" value="NZ_JACHIP010000025.1"/>
</dbReference>
<comment type="caution">
    <text evidence="2">The sequence shown here is derived from an EMBL/GenBank/DDBJ whole genome shotgun (WGS) entry which is preliminary data.</text>
</comment>
<proteinExistence type="predicted"/>
<keyword evidence="1" id="KW-0812">Transmembrane</keyword>
<name>A0A7W7ZJS4_9BACT</name>